<protein>
    <recommendedName>
        <fullName evidence="4">Pentacotripeptide-repeat region of PRORP domain-containing protein</fullName>
    </recommendedName>
</protein>
<gene>
    <name evidence="2" type="ORF">TSAR_016085</name>
</gene>
<dbReference type="PANTHER" id="PTHR14700">
    <property type="entry name" value="PENTATRICOPEPTIDE REPEAT-CONTAINING PROTEIN 2, MITOCHONDRIAL"/>
    <property type="match status" value="1"/>
</dbReference>
<dbReference type="GO" id="GO:0050684">
    <property type="term" value="P:regulation of mRNA processing"/>
    <property type="evidence" value="ECO:0007669"/>
    <property type="project" value="InterPro"/>
</dbReference>
<dbReference type="PANTHER" id="PTHR14700:SF0">
    <property type="entry name" value="PENTATRICOPEPTIDE REPEAT-CONTAINING PROTEIN 2, MITOCHONDRIAL"/>
    <property type="match status" value="1"/>
</dbReference>
<reference evidence="2 3" key="1">
    <citation type="journal article" date="2017" name="Curr. Biol.">
        <title>The Evolution of Venom by Co-option of Single-Copy Genes.</title>
        <authorList>
            <person name="Martinson E.O."/>
            <person name="Mrinalini"/>
            <person name="Kelkar Y.D."/>
            <person name="Chang C.H."/>
            <person name="Werren J.H."/>
        </authorList>
    </citation>
    <scope>NUCLEOTIDE SEQUENCE [LARGE SCALE GENOMIC DNA]</scope>
    <source>
        <strain evidence="2 3">Alberta</strain>
        <tissue evidence="2">Whole body</tissue>
    </source>
</reference>
<organism evidence="2 3">
    <name type="scientific">Trichomalopsis sarcophagae</name>
    <dbReference type="NCBI Taxonomy" id="543379"/>
    <lineage>
        <taxon>Eukaryota</taxon>
        <taxon>Metazoa</taxon>
        <taxon>Ecdysozoa</taxon>
        <taxon>Arthropoda</taxon>
        <taxon>Hexapoda</taxon>
        <taxon>Insecta</taxon>
        <taxon>Pterygota</taxon>
        <taxon>Neoptera</taxon>
        <taxon>Endopterygota</taxon>
        <taxon>Hymenoptera</taxon>
        <taxon>Apocrita</taxon>
        <taxon>Proctotrupomorpha</taxon>
        <taxon>Chalcidoidea</taxon>
        <taxon>Pteromalidae</taxon>
        <taxon>Pteromalinae</taxon>
        <taxon>Trichomalopsis</taxon>
    </lineage>
</organism>
<dbReference type="GO" id="GO:0005739">
    <property type="term" value="C:mitochondrion"/>
    <property type="evidence" value="ECO:0007669"/>
    <property type="project" value="InterPro"/>
</dbReference>
<dbReference type="GO" id="GO:0003723">
    <property type="term" value="F:RNA binding"/>
    <property type="evidence" value="ECO:0007669"/>
    <property type="project" value="TreeGrafter"/>
</dbReference>
<feature type="region of interest" description="Disordered" evidence="1">
    <location>
        <begin position="362"/>
        <end position="387"/>
    </location>
</feature>
<dbReference type="GO" id="GO:0007005">
    <property type="term" value="P:mitochondrion organization"/>
    <property type="evidence" value="ECO:0007669"/>
    <property type="project" value="TreeGrafter"/>
</dbReference>
<sequence>MAMCVSSLVRNSFNLLGKSVVKQLVINVTRQLYSPNAMGLNGYLNARDYVKSQFLNVDHLFFNKMRDLMENKEDSMVFTEDLKTMLHIVEKKPEDLDLLYTMLKKYHTQNNLRFGSFVFGTVAMRAFYHLDEPDLALKAFKDPELNGFFDQIMSQQLLLDLLYNHGKYSDVRDVYDIIKTKNINGIVHPKNPFIIVMGACYQENTKDSFDYAVNLFKEVQTRGFEFPRRAITFLASLALKQGSPSIALEVASLARNVRYIDIRCIKVEAYAALKRVDEVMVYFRTTLQTDLPTRRKQSYFKDTIEKVEELVESEKLEENSELVKMLKQIKLHDYVQTGTLDEHITTTIDQIRVNNEQRQWQRPEFGNRQSQQQNRYQSNNNFNESNRFNYRKGLRDLV</sequence>
<accession>A0A232F6F6</accession>
<name>A0A232F6F6_9HYME</name>
<dbReference type="Proteomes" id="UP000215335">
    <property type="component" value="Unassembled WGS sequence"/>
</dbReference>
<dbReference type="InterPro" id="IPR034629">
    <property type="entry name" value="PTCD2"/>
</dbReference>
<evidence type="ECO:0000256" key="1">
    <source>
        <dbReference type="SAM" id="MobiDB-lite"/>
    </source>
</evidence>
<keyword evidence="3" id="KW-1185">Reference proteome</keyword>
<dbReference type="AlphaFoldDB" id="A0A232F6F6"/>
<dbReference type="OrthoDB" id="6073372at2759"/>
<dbReference type="EMBL" id="NNAY01000895">
    <property type="protein sequence ID" value="OXU26028.1"/>
    <property type="molecule type" value="Genomic_DNA"/>
</dbReference>
<evidence type="ECO:0000313" key="3">
    <source>
        <dbReference type="Proteomes" id="UP000215335"/>
    </source>
</evidence>
<comment type="caution">
    <text evidence="2">The sequence shown here is derived from an EMBL/GenBank/DDBJ whole genome shotgun (WGS) entry which is preliminary data.</text>
</comment>
<feature type="compositionally biased region" description="Low complexity" evidence="1">
    <location>
        <begin position="367"/>
        <end position="387"/>
    </location>
</feature>
<evidence type="ECO:0000313" key="2">
    <source>
        <dbReference type="EMBL" id="OXU26028.1"/>
    </source>
</evidence>
<evidence type="ECO:0008006" key="4">
    <source>
        <dbReference type="Google" id="ProtNLM"/>
    </source>
</evidence>
<proteinExistence type="predicted"/>